<evidence type="ECO:0000256" key="2">
    <source>
        <dbReference type="ARBA" id="ARBA00022552"/>
    </source>
</evidence>
<organism evidence="7 8">
    <name type="scientific">Pseudooceanicola nanhaiensis</name>
    <dbReference type="NCBI Taxonomy" id="375761"/>
    <lineage>
        <taxon>Bacteria</taxon>
        <taxon>Pseudomonadati</taxon>
        <taxon>Pseudomonadota</taxon>
        <taxon>Alphaproteobacteria</taxon>
        <taxon>Rhodobacterales</taxon>
        <taxon>Paracoccaceae</taxon>
        <taxon>Pseudooceanicola</taxon>
    </lineage>
</organism>
<keyword evidence="1" id="KW-0963">Cytoplasm</keyword>
<dbReference type="PANTHER" id="PTHR47816:SF4">
    <property type="entry name" value="RIBOSOMAL RNA SMALL SUBUNIT METHYLTRANSFERASE C"/>
    <property type="match status" value="1"/>
</dbReference>
<dbReference type="InterPro" id="IPR029063">
    <property type="entry name" value="SAM-dependent_MTases_sf"/>
</dbReference>
<dbReference type="GO" id="GO:0032259">
    <property type="term" value="P:methylation"/>
    <property type="evidence" value="ECO:0007669"/>
    <property type="project" value="UniProtKB-KW"/>
</dbReference>
<dbReference type="PROSITE" id="PS00092">
    <property type="entry name" value="N6_MTASE"/>
    <property type="match status" value="1"/>
</dbReference>
<dbReference type="Pfam" id="PF05175">
    <property type="entry name" value="MTS"/>
    <property type="match status" value="1"/>
</dbReference>
<gene>
    <name evidence="7" type="ORF">GCM10011534_19900</name>
</gene>
<evidence type="ECO:0000313" key="7">
    <source>
        <dbReference type="EMBL" id="GGL97866.1"/>
    </source>
</evidence>
<dbReference type="InterPro" id="IPR046977">
    <property type="entry name" value="RsmC/RlmG"/>
</dbReference>
<dbReference type="SUPFAM" id="SSF53335">
    <property type="entry name" value="S-adenosyl-L-methionine-dependent methyltransferases"/>
    <property type="match status" value="1"/>
</dbReference>
<keyword evidence="2" id="KW-0698">rRNA processing</keyword>
<dbReference type="AlphaFoldDB" id="A0A917SVB1"/>
<evidence type="ECO:0000256" key="1">
    <source>
        <dbReference type="ARBA" id="ARBA00022490"/>
    </source>
</evidence>
<dbReference type="CDD" id="cd02440">
    <property type="entry name" value="AdoMet_MTases"/>
    <property type="match status" value="1"/>
</dbReference>
<accession>A0A917SVB1</accession>
<sequence length="333" mass="35090">MSAPRLELALDEGGLRLPDAGRIAVFAPRAGMDLSRLPKDRVVVVSGFAPDVEAFAAAGYACAPLAEGNVAAALVVLPRAKRLAQALIARAVELGAGPVIVDGTRTDGVDSILKAVRSRVAVSGPVNKAHGKLFWFEGGDFSDWAAGAPQELEGGWRTAPGVFSADGVDPASALLAGLLPGNLAGRVADLGAGWGYLSAQVLKRDGVKSVDLVEAERAALDCARLNVTDPRARFHWADATTWRPEAPMDHVVTNPPFHQSRAADPGIGQGFIHAARAMLRPGGRLWLVANRHLPYEEAIRAGFGTVEEIGGDGRFKVLCATLSARHGRRDRLT</sequence>
<reference evidence="7" key="1">
    <citation type="journal article" date="2014" name="Int. J. Syst. Evol. Microbiol.">
        <title>Complete genome sequence of Corynebacterium casei LMG S-19264T (=DSM 44701T), isolated from a smear-ripened cheese.</title>
        <authorList>
            <consortium name="US DOE Joint Genome Institute (JGI-PGF)"/>
            <person name="Walter F."/>
            <person name="Albersmeier A."/>
            <person name="Kalinowski J."/>
            <person name="Ruckert C."/>
        </authorList>
    </citation>
    <scope>NUCLEOTIDE SEQUENCE</scope>
    <source>
        <strain evidence="7">CGMCC 1.6293</strain>
    </source>
</reference>
<dbReference type="EMBL" id="BMLF01000001">
    <property type="protein sequence ID" value="GGL97866.1"/>
    <property type="molecule type" value="Genomic_DNA"/>
</dbReference>
<protein>
    <submittedName>
        <fullName evidence="7">MFS transporter</fullName>
    </submittedName>
</protein>
<name>A0A917SVB1_9RHOB</name>
<proteinExistence type="predicted"/>
<evidence type="ECO:0000313" key="8">
    <source>
        <dbReference type="Proteomes" id="UP000649829"/>
    </source>
</evidence>
<dbReference type="GO" id="GO:0003676">
    <property type="term" value="F:nucleic acid binding"/>
    <property type="evidence" value="ECO:0007669"/>
    <property type="project" value="InterPro"/>
</dbReference>
<evidence type="ECO:0000256" key="3">
    <source>
        <dbReference type="ARBA" id="ARBA00022603"/>
    </source>
</evidence>
<evidence type="ECO:0000256" key="4">
    <source>
        <dbReference type="ARBA" id="ARBA00022679"/>
    </source>
</evidence>
<dbReference type="GO" id="GO:0008170">
    <property type="term" value="F:N-methyltransferase activity"/>
    <property type="evidence" value="ECO:0007669"/>
    <property type="project" value="UniProtKB-ARBA"/>
</dbReference>
<reference evidence="7" key="2">
    <citation type="submission" date="2020-09" db="EMBL/GenBank/DDBJ databases">
        <authorList>
            <person name="Sun Q."/>
            <person name="Zhou Y."/>
        </authorList>
    </citation>
    <scope>NUCLEOTIDE SEQUENCE</scope>
    <source>
        <strain evidence="7">CGMCC 1.6293</strain>
    </source>
</reference>
<feature type="domain" description="Methyltransferase small" evidence="6">
    <location>
        <begin position="157"/>
        <end position="318"/>
    </location>
</feature>
<dbReference type="Gene3D" id="3.40.50.150">
    <property type="entry name" value="Vaccinia Virus protein VP39"/>
    <property type="match status" value="1"/>
</dbReference>
<dbReference type="GO" id="GO:0006364">
    <property type="term" value="P:rRNA processing"/>
    <property type="evidence" value="ECO:0007669"/>
    <property type="project" value="UniProtKB-KW"/>
</dbReference>
<evidence type="ECO:0000256" key="5">
    <source>
        <dbReference type="ARBA" id="ARBA00022691"/>
    </source>
</evidence>
<keyword evidence="3" id="KW-0489">Methyltransferase</keyword>
<keyword evidence="5" id="KW-0949">S-adenosyl-L-methionine</keyword>
<dbReference type="Proteomes" id="UP000649829">
    <property type="component" value="Unassembled WGS sequence"/>
</dbReference>
<dbReference type="PANTHER" id="PTHR47816">
    <property type="entry name" value="RIBOSOMAL RNA SMALL SUBUNIT METHYLTRANSFERASE C"/>
    <property type="match status" value="1"/>
</dbReference>
<evidence type="ECO:0000259" key="6">
    <source>
        <dbReference type="Pfam" id="PF05175"/>
    </source>
</evidence>
<dbReference type="RefSeq" id="WP_028288090.1">
    <property type="nucleotide sequence ID" value="NZ_BMLF01000001.1"/>
</dbReference>
<keyword evidence="4" id="KW-0808">Transferase</keyword>
<comment type="caution">
    <text evidence="7">The sequence shown here is derived from an EMBL/GenBank/DDBJ whole genome shotgun (WGS) entry which is preliminary data.</text>
</comment>
<dbReference type="GO" id="GO:0008757">
    <property type="term" value="F:S-adenosylmethionine-dependent methyltransferase activity"/>
    <property type="evidence" value="ECO:0007669"/>
    <property type="project" value="InterPro"/>
</dbReference>
<dbReference type="InterPro" id="IPR002052">
    <property type="entry name" value="DNA_methylase_N6_adenine_CS"/>
</dbReference>
<dbReference type="InterPro" id="IPR007848">
    <property type="entry name" value="Small_mtfrase_dom"/>
</dbReference>
<keyword evidence="8" id="KW-1185">Reference proteome</keyword>